<evidence type="ECO:0000256" key="4">
    <source>
        <dbReference type="NCBIfam" id="TIGR03244"/>
    </source>
</evidence>
<dbReference type="SUPFAM" id="SSF55729">
    <property type="entry name" value="Acyl-CoA N-acyltransferases (Nat)"/>
    <property type="match status" value="1"/>
</dbReference>
<comment type="caution">
    <text evidence="5">The sequence shown here is derived from an EMBL/GenBank/DDBJ whole genome shotgun (WGS) entry which is preliminary data.</text>
</comment>
<keyword evidence="6" id="KW-1185">Reference proteome</keyword>
<protein>
    <recommendedName>
        <fullName evidence="4">Arginine N-succinyltransferase</fullName>
        <ecNumber evidence="4">2.3.1.109</ecNumber>
    </recommendedName>
</protein>
<evidence type="ECO:0000256" key="3">
    <source>
        <dbReference type="ARBA" id="ARBA00023315"/>
    </source>
</evidence>
<evidence type="ECO:0000313" key="5">
    <source>
        <dbReference type="EMBL" id="TDO97999.1"/>
    </source>
</evidence>
<accession>A0A4R6MCL4</accession>
<evidence type="ECO:0000313" key="6">
    <source>
        <dbReference type="Proteomes" id="UP000294656"/>
    </source>
</evidence>
<dbReference type="PANTHER" id="PTHR30420:SF1">
    <property type="entry name" value="ARGININE N-SUCCINYLTRANSFERASE"/>
    <property type="match status" value="1"/>
</dbReference>
<name>A0A4R6MCL4_9GAMM</name>
<dbReference type="RefSeq" id="WP_133503411.1">
    <property type="nucleotide sequence ID" value="NZ_SNXC01000011.1"/>
</dbReference>
<organism evidence="5 6">
    <name type="scientific">Marinomonas balearica</name>
    <dbReference type="NCBI Taxonomy" id="491947"/>
    <lineage>
        <taxon>Bacteria</taxon>
        <taxon>Pseudomonadati</taxon>
        <taxon>Pseudomonadota</taxon>
        <taxon>Gammaproteobacteria</taxon>
        <taxon>Oceanospirillales</taxon>
        <taxon>Oceanospirillaceae</taxon>
        <taxon>Marinomonas</taxon>
    </lineage>
</organism>
<sequence>MMVIRPIQIDDMTSLYRLAEQTGVGFTSLIPDEVILQRKIEASLHSFAKMELNQPANEDYLFVLEDTETGDVVGTTGLLAAVGLEEPFYSYHIGTTTHSSRELGVHNIHPTLVLNNDYTGISEVCTLFLEESYRHSKNGQLLSKSRFMFLAQFPERFTEKIFAEMRGVCDKNGLSPLWESLGKHFFSIEFERADELTALGSKQFIAELMPHNPVYVNLLPESAREVLGKVHEKTAPARHLLEQEGFRFENYVDIFDGGPTIEARISDIRAVRESRLCLSSVGTPKDANEGTHYLVSNAKLEDFRCILIQRATPPGSGLVLSDEEAKHLKVDYKDPVRIVELSPHARR</sequence>
<keyword evidence="1" id="KW-0056">Arginine metabolism</keyword>
<dbReference type="Pfam" id="PF04958">
    <property type="entry name" value="AstA"/>
    <property type="match status" value="1"/>
</dbReference>
<dbReference type="EC" id="2.3.1.109" evidence="4"/>
<dbReference type="GO" id="GO:0006527">
    <property type="term" value="P:L-arginine catabolic process"/>
    <property type="evidence" value="ECO:0007669"/>
    <property type="project" value="UniProtKB-UniRule"/>
</dbReference>
<reference evidence="5 6" key="1">
    <citation type="submission" date="2019-03" db="EMBL/GenBank/DDBJ databases">
        <title>Genomic Encyclopedia of Type Strains, Phase III (KMG-III): the genomes of soil and plant-associated and newly described type strains.</title>
        <authorList>
            <person name="Whitman W."/>
        </authorList>
    </citation>
    <scope>NUCLEOTIDE SEQUENCE [LARGE SCALE GENOMIC DNA]</scope>
    <source>
        <strain evidence="5 6">CECT 7378</strain>
    </source>
</reference>
<dbReference type="PANTHER" id="PTHR30420">
    <property type="entry name" value="N-SUCCINYLARGININE DIHYDROLASE"/>
    <property type="match status" value="1"/>
</dbReference>
<dbReference type="NCBIfam" id="TIGR03243">
    <property type="entry name" value="arg_catab_AOST"/>
    <property type="match status" value="1"/>
</dbReference>
<dbReference type="InterPro" id="IPR017650">
    <property type="entry name" value="Arginine_N-succinylTrfase"/>
</dbReference>
<proteinExistence type="predicted"/>
<evidence type="ECO:0000256" key="1">
    <source>
        <dbReference type="ARBA" id="ARBA00022503"/>
    </source>
</evidence>
<dbReference type="OrthoDB" id="21121at2"/>
<dbReference type="NCBIfam" id="TIGR03244">
    <property type="entry name" value="arg_catab_AstA"/>
    <property type="match status" value="1"/>
</dbReference>
<dbReference type="InterPro" id="IPR007041">
    <property type="entry name" value="Arg_succinylTrfase_AstA/AruG"/>
</dbReference>
<keyword evidence="3" id="KW-0012">Acyltransferase</keyword>
<keyword evidence="2 5" id="KW-0808">Transferase</keyword>
<gene>
    <name evidence="5" type="ORF">DFP79_1631</name>
</gene>
<dbReference type="GO" id="GO:0008791">
    <property type="term" value="F:arginine N-succinyltransferase activity"/>
    <property type="evidence" value="ECO:0007669"/>
    <property type="project" value="UniProtKB-UniRule"/>
</dbReference>
<dbReference type="Proteomes" id="UP000294656">
    <property type="component" value="Unassembled WGS sequence"/>
</dbReference>
<dbReference type="EMBL" id="SNXC01000011">
    <property type="protein sequence ID" value="TDO97999.1"/>
    <property type="molecule type" value="Genomic_DNA"/>
</dbReference>
<evidence type="ECO:0000256" key="2">
    <source>
        <dbReference type="ARBA" id="ARBA00022679"/>
    </source>
</evidence>
<dbReference type="InterPro" id="IPR016181">
    <property type="entry name" value="Acyl_CoA_acyltransferase"/>
</dbReference>
<dbReference type="Gene3D" id="2.40.40.20">
    <property type="match status" value="1"/>
</dbReference>
<dbReference type="AlphaFoldDB" id="A0A4R6MCL4"/>